<accession>A0AAN7WDD8</accession>
<evidence type="ECO:0000313" key="1">
    <source>
        <dbReference type="EMBL" id="KAK5703123.1"/>
    </source>
</evidence>
<proteinExistence type="predicted"/>
<dbReference type="EMBL" id="JAVRQU010000005">
    <property type="protein sequence ID" value="KAK5703123.1"/>
    <property type="molecule type" value="Genomic_DNA"/>
</dbReference>
<dbReference type="Proteomes" id="UP001310594">
    <property type="component" value="Unassembled WGS sequence"/>
</dbReference>
<organism evidence="1 2">
    <name type="scientific">Elasticomyces elasticus</name>
    <dbReference type="NCBI Taxonomy" id="574655"/>
    <lineage>
        <taxon>Eukaryota</taxon>
        <taxon>Fungi</taxon>
        <taxon>Dikarya</taxon>
        <taxon>Ascomycota</taxon>
        <taxon>Pezizomycotina</taxon>
        <taxon>Dothideomycetes</taxon>
        <taxon>Dothideomycetidae</taxon>
        <taxon>Mycosphaerellales</taxon>
        <taxon>Teratosphaeriaceae</taxon>
        <taxon>Elasticomyces</taxon>
    </lineage>
</organism>
<dbReference type="AlphaFoldDB" id="A0AAN7WDD8"/>
<reference evidence="1" key="1">
    <citation type="submission" date="2023-08" db="EMBL/GenBank/DDBJ databases">
        <title>Black Yeasts Isolated from many extreme environments.</title>
        <authorList>
            <person name="Coleine C."/>
            <person name="Stajich J.E."/>
            <person name="Selbmann L."/>
        </authorList>
    </citation>
    <scope>NUCLEOTIDE SEQUENCE</scope>
    <source>
        <strain evidence="1">CCFEE 5810</strain>
    </source>
</reference>
<comment type="caution">
    <text evidence="1">The sequence shown here is derived from an EMBL/GenBank/DDBJ whole genome shotgun (WGS) entry which is preliminary data.</text>
</comment>
<gene>
    <name evidence="1" type="ORF">LTR97_004072</name>
</gene>
<protein>
    <submittedName>
        <fullName evidence="1">Uncharacterized protein</fullName>
    </submittedName>
</protein>
<sequence>MKHHHGITVSLTSATPSCIDEYIDPSFERPRGPKGELDKVQIIATPGEDFRVNLSFEEFRLYSGEGVTVVIACGHGDDPPGGFEHVQYYWIDGRFLGKCSPWHFDGYEIWNEKRSSTNLDLPFTMPVSYGKFVSPRTGIIDGAEVSDTPRLYQSPFQPKTGSVTVFVQRGTVLNRPEDYYFPVLRYERTK</sequence>
<evidence type="ECO:0000313" key="2">
    <source>
        <dbReference type="Proteomes" id="UP001310594"/>
    </source>
</evidence>
<name>A0AAN7WDD8_9PEZI</name>